<dbReference type="RefSeq" id="WP_136692448.1">
    <property type="nucleotide sequence ID" value="NZ_SSHH01000001.1"/>
</dbReference>
<evidence type="ECO:0000313" key="4">
    <source>
        <dbReference type="Proteomes" id="UP000309389"/>
    </source>
</evidence>
<reference evidence="3 4" key="1">
    <citation type="submission" date="2019-04" db="EMBL/GenBank/DDBJ databases">
        <title>Altererythrobacter aquimixticola sp. nov., isolated from sediment of junction between the ocean and a freshwater spring.</title>
        <authorList>
            <person name="Yoon J.-H."/>
        </authorList>
    </citation>
    <scope>NUCLEOTIDE SEQUENCE [LARGE SCALE GENOMIC DNA]</scope>
    <source>
        <strain evidence="3 4">SSKS-13</strain>
    </source>
</reference>
<comment type="caution">
    <text evidence="3">The sequence shown here is derived from an EMBL/GenBank/DDBJ whole genome shotgun (WGS) entry which is preliminary data.</text>
</comment>
<keyword evidence="2" id="KW-0732">Signal</keyword>
<gene>
    <name evidence="3" type="ORF">E5222_04215</name>
</gene>
<sequence length="238" mass="25530">MRQLILLPFLALAASCASLPSASTVGAIANSLTSPSDQPEMAPIDLRRLQTREYRDAKPAVFAATMAVLMDVGYRIQSADIGSGLIIASATSVEKVKLDLRGLVATRQTPIASVFVEQTGDGSRLRVNLTISDAPTGTAGPGERAIRDEGVYATFFGQLESELRTRRVAEAVEPAEPQVPHEGPSASDANEADMIADHALTSWENTRDPPVLPLTMVGEPLSEETETSPNRYRQLFPN</sequence>
<feature type="region of interest" description="Disordered" evidence="1">
    <location>
        <begin position="202"/>
        <end position="238"/>
    </location>
</feature>
<feature type="compositionally biased region" description="Polar residues" evidence="1">
    <location>
        <begin position="227"/>
        <end position="238"/>
    </location>
</feature>
<name>A0A4T3F7H8_9SPHN</name>
<dbReference type="Proteomes" id="UP000309389">
    <property type="component" value="Unassembled WGS sequence"/>
</dbReference>
<dbReference type="EMBL" id="SSHH01000001">
    <property type="protein sequence ID" value="TIX51662.1"/>
    <property type="molecule type" value="Genomic_DNA"/>
</dbReference>
<dbReference type="OrthoDB" id="7433349at2"/>
<protein>
    <recommendedName>
        <fullName evidence="5">DUF4410 domain-containing protein</fullName>
    </recommendedName>
</protein>
<evidence type="ECO:0000256" key="1">
    <source>
        <dbReference type="SAM" id="MobiDB-lite"/>
    </source>
</evidence>
<evidence type="ECO:0000256" key="2">
    <source>
        <dbReference type="SAM" id="SignalP"/>
    </source>
</evidence>
<evidence type="ECO:0000313" key="3">
    <source>
        <dbReference type="EMBL" id="TIX51662.1"/>
    </source>
</evidence>
<dbReference type="AlphaFoldDB" id="A0A4T3F7H8"/>
<proteinExistence type="predicted"/>
<organism evidence="3 4">
    <name type="scientific">Alteraurantiacibacter aquimixticola</name>
    <dbReference type="NCBI Taxonomy" id="2489173"/>
    <lineage>
        <taxon>Bacteria</taxon>
        <taxon>Pseudomonadati</taxon>
        <taxon>Pseudomonadota</taxon>
        <taxon>Alphaproteobacteria</taxon>
        <taxon>Sphingomonadales</taxon>
        <taxon>Erythrobacteraceae</taxon>
        <taxon>Alteraurantiacibacter</taxon>
    </lineage>
</organism>
<dbReference type="PROSITE" id="PS51257">
    <property type="entry name" value="PROKAR_LIPOPROTEIN"/>
    <property type="match status" value="1"/>
</dbReference>
<feature type="chain" id="PRO_5020493632" description="DUF4410 domain-containing protein" evidence="2">
    <location>
        <begin position="23"/>
        <end position="238"/>
    </location>
</feature>
<accession>A0A4T3F7H8</accession>
<feature type="signal peptide" evidence="2">
    <location>
        <begin position="1"/>
        <end position="22"/>
    </location>
</feature>
<keyword evidence="4" id="KW-1185">Reference proteome</keyword>
<evidence type="ECO:0008006" key="5">
    <source>
        <dbReference type="Google" id="ProtNLM"/>
    </source>
</evidence>